<comment type="caution">
    <text evidence="1">The sequence shown here is derived from an EMBL/GenBank/DDBJ whole genome shotgun (WGS) entry which is preliminary data.</text>
</comment>
<name>A0ACC0C5K2_CATRO</name>
<keyword evidence="2" id="KW-1185">Reference proteome</keyword>
<evidence type="ECO:0000313" key="1">
    <source>
        <dbReference type="EMBL" id="KAI5680169.1"/>
    </source>
</evidence>
<organism evidence="1 2">
    <name type="scientific">Catharanthus roseus</name>
    <name type="common">Madagascar periwinkle</name>
    <name type="synonym">Vinca rosea</name>
    <dbReference type="NCBI Taxonomy" id="4058"/>
    <lineage>
        <taxon>Eukaryota</taxon>
        <taxon>Viridiplantae</taxon>
        <taxon>Streptophyta</taxon>
        <taxon>Embryophyta</taxon>
        <taxon>Tracheophyta</taxon>
        <taxon>Spermatophyta</taxon>
        <taxon>Magnoliopsida</taxon>
        <taxon>eudicotyledons</taxon>
        <taxon>Gunneridae</taxon>
        <taxon>Pentapetalae</taxon>
        <taxon>asterids</taxon>
        <taxon>lamiids</taxon>
        <taxon>Gentianales</taxon>
        <taxon>Apocynaceae</taxon>
        <taxon>Rauvolfioideae</taxon>
        <taxon>Vinceae</taxon>
        <taxon>Catharanthinae</taxon>
        <taxon>Catharanthus</taxon>
    </lineage>
</organism>
<gene>
    <name evidence="1" type="ORF">M9H77_01396</name>
</gene>
<dbReference type="Proteomes" id="UP001060085">
    <property type="component" value="Linkage Group LG01"/>
</dbReference>
<reference evidence="2" key="1">
    <citation type="journal article" date="2023" name="Nat. Plants">
        <title>Single-cell RNA sequencing provides a high-resolution roadmap for understanding the multicellular compartmentation of specialized metabolism.</title>
        <authorList>
            <person name="Sun S."/>
            <person name="Shen X."/>
            <person name="Li Y."/>
            <person name="Li Y."/>
            <person name="Wang S."/>
            <person name="Li R."/>
            <person name="Zhang H."/>
            <person name="Shen G."/>
            <person name="Guo B."/>
            <person name="Wei J."/>
            <person name="Xu J."/>
            <person name="St-Pierre B."/>
            <person name="Chen S."/>
            <person name="Sun C."/>
        </authorList>
    </citation>
    <scope>NUCLEOTIDE SEQUENCE [LARGE SCALE GENOMIC DNA]</scope>
</reference>
<proteinExistence type="predicted"/>
<accession>A0ACC0C5K2</accession>
<sequence>MPMQQSTIFPYGQYFQSFIVPYMDDWVDVVSDGNGGFRVIAHFIHGDQNRWPDIRHSLWLELRWRWEMYRPIMGTRERQDEVMQSLEHWGPGGCGSRHWMLVPETLFLIANAFNVCVALISKTGPLTVLPLDLQNNRGKNVIAIGHLKSIEHFIAMASRYLLCIHRGEALESRLKNWVEYQSNSTSQSND</sequence>
<evidence type="ECO:0000313" key="2">
    <source>
        <dbReference type="Proteomes" id="UP001060085"/>
    </source>
</evidence>
<dbReference type="EMBL" id="CM044701">
    <property type="protein sequence ID" value="KAI5680169.1"/>
    <property type="molecule type" value="Genomic_DNA"/>
</dbReference>
<protein>
    <submittedName>
        <fullName evidence="1">Uncharacterized protein</fullName>
    </submittedName>
</protein>